<reference evidence="1 2" key="1">
    <citation type="journal article" date="2016" name="Front. Microbiol.">
        <title>Single-Cell (Meta-)Genomics of a Dimorphic Candidatus Thiomargarita nelsonii Reveals Genomic Plasticity.</title>
        <authorList>
            <person name="Flood B.E."/>
            <person name="Fliss P."/>
            <person name="Jones D.S."/>
            <person name="Dick G.J."/>
            <person name="Jain S."/>
            <person name="Kaster A.K."/>
            <person name="Winkel M."/>
            <person name="Mussmann M."/>
            <person name="Bailey J."/>
        </authorList>
    </citation>
    <scope>NUCLEOTIDE SEQUENCE [LARGE SCALE GENOMIC DNA]</scope>
    <source>
        <strain evidence="1">Hydrate Ridge</strain>
    </source>
</reference>
<dbReference type="AlphaFoldDB" id="A0A0A6P817"/>
<keyword evidence="2" id="KW-1185">Reference proteome</keyword>
<gene>
    <name evidence="1" type="ORF">PN36_30140</name>
</gene>
<dbReference type="Proteomes" id="UP000030428">
    <property type="component" value="Unassembled WGS sequence"/>
</dbReference>
<comment type="caution">
    <text evidence="1">The sequence shown here is derived from an EMBL/GenBank/DDBJ whole genome shotgun (WGS) entry which is preliminary data.</text>
</comment>
<protein>
    <submittedName>
        <fullName evidence="1">Uncharacterized protein</fullName>
    </submittedName>
</protein>
<proteinExistence type="predicted"/>
<evidence type="ECO:0000313" key="1">
    <source>
        <dbReference type="EMBL" id="KHD06935.1"/>
    </source>
</evidence>
<dbReference type="EMBL" id="JSZA02000218">
    <property type="protein sequence ID" value="KHD06935.1"/>
    <property type="molecule type" value="Genomic_DNA"/>
</dbReference>
<accession>A0A0A6P817</accession>
<evidence type="ECO:0000313" key="2">
    <source>
        <dbReference type="Proteomes" id="UP000030428"/>
    </source>
</evidence>
<sequence length="189" mass="22157">MIMNTLETTPTIEINGVKIQEGGLYRSTLRTMVKILQNPLKILHYNQEKNQYNEIYSQGNNRFYLPDGIEYCRLRGGGYAILYQSKEQREEEKNNFHHLQKKLAGQSTLSLRQKQCPEIWTEFEYENPVEGKRYGLYLKAKKRTLGKTDQRYMDNGVVLSPGTYLKDHVEELEILNQVKIKMLDFANSL</sequence>
<organism evidence="1 2">
    <name type="scientific">Candidatus Thiomargarita nelsonii</name>
    <dbReference type="NCBI Taxonomy" id="1003181"/>
    <lineage>
        <taxon>Bacteria</taxon>
        <taxon>Pseudomonadati</taxon>
        <taxon>Pseudomonadota</taxon>
        <taxon>Gammaproteobacteria</taxon>
        <taxon>Thiotrichales</taxon>
        <taxon>Thiotrichaceae</taxon>
        <taxon>Thiomargarita</taxon>
    </lineage>
</organism>
<name>A0A0A6P817_9GAMM</name>